<dbReference type="EMBL" id="JABBPK010000001">
    <property type="protein sequence ID" value="NMO78123.1"/>
    <property type="molecule type" value="Genomic_DNA"/>
</dbReference>
<gene>
    <name evidence="2" type="ORF">HHU08_14140</name>
</gene>
<keyword evidence="3" id="KW-1185">Reference proteome</keyword>
<protein>
    <submittedName>
        <fullName evidence="2">YdcF family protein</fullName>
    </submittedName>
</protein>
<evidence type="ECO:0000313" key="3">
    <source>
        <dbReference type="Proteomes" id="UP000588491"/>
    </source>
</evidence>
<sequence>MKIKQTASIKPPKNVSYIIVLGEKVNGDQLSKALPYRAETAFDYWEKNQSSTIIVTGGKENGKEMTEAAALLNFFIEQGVPKERILVEDKSTSTYENLQYTKTLFSINEAVIVSNDFHLFRALEIAKELKITAYPLAAKTPKSVKLVLYFREYAAIMKMRFTK</sequence>
<dbReference type="Gene3D" id="3.40.50.620">
    <property type="entry name" value="HUPs"/>
    <property type="match status" value="1"/>
</dbReference>
<dbReference type="AlphaFoldDB" id="A0A7Y0PML7"/>
<proteinExistence type="predicted"/>
<dbReference type="InterPro" id="IPR003848">
    <property type="entry name" value="DUF218"/>
</dbReference>
<dbReference type="RefSeq" id="WP_169188719.1">
    <property type="nucleotide sequence ID" value="NZ_JABBPK010000001.1"/>
</dbReference>
<feature type="domain" description="DUF218" evidence="1">
    <location>
        <begin position="17"/>
        <end position="154"/>
    </location>
</feature>
<dbReference type="GO" id="GO:0043164">
    <property type="term" value="P:Gram-negative-bacterium-type cell wall biogenesis"/>
    <property type="evidence" value="ECO:0007669"/>
    <property type="project" value="TreeGrafter"/>
</dbReference>
<name>A0A7Y0PML7_9BACI</name>
<organism evidence="2 3">
    <name type="scientific">Niallia alba</name>
    <dbReference type="NCBI Taxonomy" id="2729105"/>
    <lineage>
        <taxon>Bacteria</taxon>
        <taxon>Bacillati</taxon>
        <taxon>Bacillota</taxon>
        <taxon>Bacilli</taxon>
        <taxon>Bacillales</taxon>
        <taxon>Bacillaceae</taxon>
        <taxon>Niallia</taxon>
    </lineage>
</organism>
<dbReference type="Proteomes" id="UP000588491">
    <property type="component" value="Unassembled WGS sequence"/>
</dbReference>
<dbReference type="InterPro" id="IPR051599">
    <property type="entry name" value="Cell_Envelope_Assoc"/>
</dbReference>
<evidence type="ECO:0000259" key="1">
    <source>
        <dbReference type="Pfam" id="PF02698"/>
    </source>
</evidence>
<dbReference type="PANTHER" id="PTHR30336">
    <property type="entry name" value="INNER MEMBRANE PROTEIN, PROBABLE PERMEASE"/>
    <property type="match status" value="1"/>
</dbReference>
<comment type="caution">
    <text evidence="2">The sequence shown here is derived from an EMBL/GenBank/DDBJ whole genome shotgun (WGS) entry which is preliminary data.</text>
</comment>
<evidence type="ECO:0000313" key="2">
    <source>
        <dbReference type="EMBL" id="NMO78123.1"/>
    </source>
</evidence>
<accession>A0A7Y0PML7</accession>
<reference evidence="2 3" key="1">
    <citation type="submission" date="2020-04" db="EMBL/GenBank/DDBJ databases">
        <title>Bacillus sp. UniB3 isolated from commercial digestive syrup.</title>
        <authorList>
            <person name="Thorat V."/>
            <person name="Kirdat K."/>
            <person name="Tiwarekar B."/>
            <person name="Yadav A."/>
        </authorList>
    </citation>
    <scope>NUCLEOTIDE SEQUENCE [LARGE SCALE GENOMIC DNA]</scope>
    <source>
        <strain evidence="2 3">UniB3</strain>
    </source>
</reference>
<dbReference type="PANTHER" id="PTHR30336:SF4">
    <property type="entry name" value="ENVELOPE BIOGENESIS FACTOR ELYC"/>
    <property type="match status" value="1"/>
</dbReference>
<dbReference type="Pfam" id="PF02698">
    <property type="entry name" value="DUF218"/>
    <property type="match status" value="1"/>
</dbReference>
<dbReference type="GO" id="GO:0005886">
    <property type="term" value="C:plasma membrane"/>
    <property type="evidence" value="ECO:0007669"/>
    <property type="project" value="TreeGrafter"/>
</dbReference>
<dbReference type="CDD" id="cd06259">
    <property type="entry name" value="YdcF-like"/>
    <property type="match status" value="1"/>
</dbReference>
<dbReference type="GO" id="GO:0000270">
    <property type="term" value="P:peptidoglycan metabolic process"/>
    <property type="evidence" value="ECO:0007669"/>
    <property type="project" value="TreeGrafter"/>
</dbReference>
<dbReference type="InterPro" id="IPR014729">
    <property type="entry name" value="Rossmann-like_a/b/a_fold"/>
</dbReference>